<gene>
    <name evidence="2" type="ORF">A2975_03875</name>
</gene>
<evidence type="ECO:0000313" key="3">
    <source>
        <dbReference type="Proteomes" id="UP000178429"/>
    </source>
</evidence>
<dbReference type="AlphaFoldDB" id="A0A1F8C3F5"/>
<evidence type="ECO:0000256" key="1">
    <source>
        <dbReference type="SAM" id="MobiDB-lite"/>
    </source>
</evidence>
<evidence type="ECO:0000313" key="2">
    <source>
        <dbReference type="EMBL" id="OGM70185.1"/>
    </source>
</evidence>
<comment type="caution">
    <text evidence="2">The sequence shown here is derived from an EMBL/GenBank/DDBJ whole genome shotgun (WGS) entry which is preliminary data.</text>
</comment>
<organism evidence="2 3">
    <name type="scientific">Candidatus Woesebacteria bacterium RIFCSPLOWO2_01_FULL_44_14</name>
    <dbReference type="NCBI Taxonomy" id="1802525"/>
    <lineage>
        <taxon>Bacteria</taxon>
        <taxon>Candidatus Woeseibacteriota</taxon>
    </lineage>
</organism>
<feature type="region of interest" description="Disordered" evidence="1">
    <location>
        <begin position="414"/>
        <end position="464"/>
    </location>
</feature>
<sequence>MYLKKLASESNTGKTVVSRITQRFEDAGESLKKRGERLQEGIKKRAETVKARAEGVKWVNEELWQGIGDSLESAATQVRERVATINAAAENLPKKTGEKLKNFDRKLREGNRQRREAIAQRVVGAGHGLQEKVARVNAAAAAAPGRMFEKVKETDRRLRESNRARREETFRGVTRAGRRVQGKVAEINAAAAAIPGKAIEGLKRQDRELREANRARREATWQRVKERTERPKEALVAIKMRMDNTKFLGKSASYWTEAAVGFSVGAGAKAIVRVVLASSGGWGIALGAGSVAGAIKAGGKEYKAQAESRERFTELREKYGKEGDEKLRKELKAEFNKIRGKNLQKFALATTRGAILGGVGAVVGAATVDYVVDHADDIASAVSEAFDGIKDWAVRTAEGMKLPEVKLPEVHLPQRPEVGQAEARPYPGARAGATETLMPTGTPTPTETPVPTATPTPVPTPTPVEVGLPEVPEVVTTPEELATAVPLEATAEVVELPSRTIELSSDETPWDVVRRTLVNKLQLPNYNPPAEQIRQGTIRVLQDSGIDHATGILPGTELELSGLDQYAQELLVQQEMITQGNMVLLHADSTPWQEVADHLNRELGRQASNAEVQLLIPEVLKDSGINYAHTAVVGQPIDLTAVNEYIASQ</sequence>
<dbReference type="STRING" id="1802525.A2975_03875"/>
<name>A0A1F8C3F5_9BACT</name>
<feature type="compositionally biased region" description="Low complexity" evidence="1">
    <location>
        <begin position="434"/>
        <end position="445"/>
    </location>
</feature>
<dbReference type="Proteomes" id="UP000178429">
    <property type="component" value="Unassembled WGS sequence"/>
</dbReference>
<reference evidence="2 3" key="1">
    <citation type="journal article" date="2016" name="Nat. Commun.">
        <title>Thousands of microbial genomes shed light on interconnected biogeochemical processes in an aquifer system.</title>
        <authorList>
            <person name="Anantharaman K."/>
            <person name="Brown C.T."/>
            <person name="Hug L.A."/>
            <person name="Sharon I."/>
            <person name="Castelle C.J."/>
            <person name="Probst A.J."/>
            <person name="Thomas B.C."/>
            <person name="Singh A."/>
            <person name="Wilkins M.J."/>
            <person name="Karaoz U."/>
            <person name="Brodie E.L."/>
            <person name="Williams K.H."/>
            <person name="Hubbard S.S."/>
            <person name="Banfield J.F."/>
        </authorList>
    </citation>
    <scope>NUCLEOTIDE SEQUENCE [LARGE SCALE GENOMIC DNA]</scope>
</reference>
<accession>A0A1F8C3F5</accession>
<feature type="compositionally biased region" description="Pro residues" evidence="1">
    <location>
        <begin position="446"/>
        <end position="462"/>
    </location>
</feature>
<dbReference type="EMBL" id="MGHL01000006">
    <property type="protein sequence ID" value="OGM70185.1"/>
    <property type="molecule type" value="Genomic_DNA"/>
</dbReference>
<proteinExistence type="predicted"/>
<protein>
    <submittedName>
        <fullName evidence="2">Uncharacterized protein</fullName>
    </submittedName>
</protein>